<dbReference type="InParanoid" id="M1DSF2"/>
<dbReference type="Proteomes" id="UP000011115">
    <property type="component" value="Unassembled WGS sequence"/>
</dbReference>
<protein>
    <submittedName>
        <fullName evidence="2">Uncharacterized protein</fullName>
    </submittedName>
</protein>
<accession>M1DSF2</accession>
<dbReference type="AlphaFoldDB" id="M1DSF2"/>
<proteinExistence type="predicted"/>
<feature type="compositionally biased region" description="Basic and acidic residues" evidence="1">
    <location>
        <begin position="94"/>
        <end position="104"/>
    </location>
</feature>
<dbReference type="Gramene" id="PGSC0003DMT400093655">
    <property type="protein sequence ID" value="PGSC0003DMT400093655"/>
    <property type="gene ID" value="PGSC0003DMG400043226"/>
</dbReference>
<keyword evidence="3" id="KW-1185">Reference proteome</keyword>
<reference evidence="2" key="2">
    <citation type="submission" date="2015-06" db="UniProtKB">
        <authorList>
            <consortium name="EnsemblPlants"/>
        </authorList>
    </citation>
    <scope>IDENTIFICATION</scope>
    <source>
        <strain evidence="2">DM1-3 516 R44</strain>
    </source>
</reference>
<name>M1DSF2_SOLTU</name>
<reference evidence="3" key="1">
    <citation type="journal article" date="2011" name="Nature">
        <title>Genome sequence and analysis of the tuber crop potato.</title>
        <authorList>
            <consortium name="The Potato Genome Sequencing Consortium"/>
        </authorList>
    </citation>
    <scope>NUCLEOTIDE SEQUENCE [LARGE SCALE GENOMIC DNA]</scope>
    <source>
        <strain evidence="3">cv. DM1-3 516 R44</strain>
    </source>
</reference>
<organism evidence="2 3">
    <name type="scientific">Solanum tuberosum</name>
    <name type="common">Potato</name>
    <dbReference type="NCBI Taxonomy" id="4113"/>
    <lineage>
        <taxon>Eukaryota</taxon>
        <taxon>Viridiplantae</taxon>
        <taxon>Streptophyta</taxon>
        <taxon>Embryophyta</taxon>
        <taxon>Tracheophyta</taxon>
        <taxon>Spermatophyta</taxon>
        <taxon>Magnoliopsida</taxon>
        <taxon>eudicotyledons</taxon>
        <taxon>Gunneridae</taxon>
        <taxon>Pentapetalae</taxon>
        <taxon>asterids</taxon>
        <taxon>lamiids</taxon>
        <taxon>Solanales</taxon>
        <taxon>Solanaceae</taxon>
        <taxon>Solanoideae</taxon>
        <taxon>Solaneae</taxon>
        <taxon>Solanum</taxon>
    </lineage>
</organism>
<evidence type="ECO:0000256" key="1">
    <source>
        <dbReference type="SAM" id="MobiDB-lite"/>
    </source>
</evidence>
<evidence type="ECO:0000313" key="3">
    <source>
        <dbReference type="Proteomes" id="UP000011115"/>
    </source>
</evidence>
<sequence>MPFLKSEVLQVAIVTPQKLSDQNNKKIGEPRQGSRTVKGTTVHKPARGSHPTRSGGPQDPSRAMDHHTSRSKARGSQTTLIRLRHQTTEPFTGRGHDDKPWWLK</sequence>
<feature type="region of interest" description="Disordered" evidence="1">
    <location>
        <begin position="16"/>
        <end position="104"/>
    </location>
</feature>
<dbReference type="HOGENOM" id="CLU_2254940_0_0_1"/>
<dbReference type="EnsemblPlants" id="PGSC0003DMT400093655">
    <property type="protein sequence ID" value="PGSC0003DMT400093655"/>
    <property type="gene ID" value="PGSC0003DMG400043226"/>
</dbReference>
<dbReference type="PaxDb" id="4113-PGSC0003DMT400093655"/>
<evidence type="ECO:0000313" key="2">
    <source>
        <dbReference type="EnsemblPlants" id="PGSC0003DMT400093655"/>
    </source>
</evidence>